<name>A0ABD0LJP3_9CAEN</name>
<evidence type="ECO:0000313" key="2">
    <source>
        <dbReference type="Proteomes" id="UP001519460"/>
    </source>
</evidence>
<protein>
    <recommendedName>
        <fullName evidence="3">Secreted protein</fullName>
    </recommendedName>
</protein>
<proteinExistence type="predicted"/>
<gene>
    <name evidence="1" type="ORF">BaRGS_00009454</name>
</gene>
<comment type="caution">
    <text evidence="1">The sequence shown here is derived from an EMBL/GenBank/DDBJ whole genome shotgun (WGS) entry which is preliminary data.</text>
</comment>
<sequence length="109" mass="12135">MAEKEPSHPHNFLAVAFCCCSLTTPGAICQRISISDNGWSLHIILVQSESNGAQVTWTVFVACRLLVEQPPVVRHCSEARRLSDFSAENRRFTRSVTPYIDNLVFGVSL</sequence>
<keyword evidence="2" id="KW-1185">Reference proteome</keyword>
<dbReference type="EMBL" id="JACVVK020000045">
    <property type="protein sequence ID" value="KAK7499194.1"/>
    <property type="molecule type" value="Genomic_DNA"/>
</dbReference>
<accession>A0ABD0LJP3</accession>
<reference evidence="1 2" key="1">
    <citation type="journal article" date="2023" name="Sci. Data">
        <title>Genome assembly of the Korean intertidal mud-creeper Batillaria attramentaria.</title>
        <authorList>
            <person name="Patra A.K."/>
            <person name="Ho P.T."/>
            <person name="Jun S."/>
            <person name="Lee S.J."/>
            <person name="Kim Y."/>
            <person name="Won Y.J."/>
        </authorList>
    </citation>
    <scope>NUCLEOTIDE SEQUENCE [LARGE SCALE GENOMIC DNA]</scope>
    <source>
        <strain evidence="1">Wonlab-2016</strain>
    </source>
</reference>
<dbReference type="Proteomes" id="UP001519460">
    <property type="component" value="Unassembled WGS sequence"/>
</dbReference>
<dbReference type="AlphaFoldDB" id="A0ABD0LJP3"/>
<evidence type="ECO:0000313" key="1">
    <source>
        <dbReference type="EMBL" id="KAK7499194.1"/>
    </source>
</evidence>
<organism evidence="1 2">
    <name type="scientific">Batillaria attramentaria</name>
    <dbReference type="NCBI Taxonomy" id="370345"/>
    <lineage>
        <taxon>Eukaryota</taxon>
        <taxon>Metazoa</taxon>
        <taxon>Spiralia</taxon>
        <taxon>Lophotrochozoa</taxon>
        <taxon>Mollusca</taxon>
        <taxon>Gastropoda</taxon>
        <taxon>Caenogastropoda</taxon>
        <taxon>Sorbeoconcha</taxon>
        <taxon>Cerithioidea</taxon>
        <taxon>Batillariidae</taxon>
        <taxon>Batillaria</taxon>
    </lineage>
</organism>
<evidence type="ECO:0008006" key="3">
    <source>
        <dbReference type="Google" id="ProtNLM"/>
    </source>
</evidence>